<dbReference type="RefSeq" id="WP_272101038.1">
    <property type="nucleotide sequence ID" value="NZ_JAQNDK010000004.1"/>
</dbReference>
<dbReference type="PANTHER" id="PTHR24412">
    <property type="entry name" value="KELCH PROTEIN"/>
    <property type="match status" value="1"/>
</dbReference>
<dbReference type="InterPro" id="IPR015915">
    <property type="entry name" value="Kelch-typ_b-propeller"/>
</dbReference>
<keyword evidence="4" id="KW-1185">Reference proteome</keyword>
<proteinExistence type="predicted"/>
<evidence type="ECO:0000256" key="1">
    <source>
        <dbReference type="ARBA" id="ARBA00022441"/>
    </source>
</evidence>
<dbReference type="Pfam" id="PF01344">
    <property type="entry name" value="Kelch_1"/>
    <property type="match status" value="1"/>
</dbReference>
<dbReference type="InterPro" id="IPR006652">
    <property type="entry name" value="Kelch_1"/>
</dbReference>
<dbReference type="SMART" id="SM00612">
    <property type="entry name" value="Kelch"/>
    <property type="match status" value="11"/>
</dbReference>
<dbReference type="Gene3D" id="2.120.10.80">
    <property type="entry name" value="Kelch-type beta propeller"/>
    <property type="match status" value="2"/>
</dbReference>
<sequence length="918" mass="94530">MTRVRFVLRGLPFASSIWLTALLVGAIFLSGLGCALDAGPPGGDELRFRFPGQAAQVLLGNEEFVAVDKGFALASTGGSTREIEALFERRGGLHAALPASGEGKVRFHLPGGFEIGVREIGAEGEGAVVERAVAYRRQGGTSFWSAVDAGYEEWLLLDAGVANGGAPVAAWEVDGATLRQQGDAVEVVDDAGAPRLRVTAPAAYASGGRPVEARLEVRGATIALWVDAGGEEVLVDPVWAPTGSMSAARAEYTATPLGNGQVLVVGGYPTTSAAGSAELYDTVSNTWWSAGTLATARYNHTATLLGNGKVLVVGGKGSGSVVHTSAELYDPASNTWTATGALAAGRVAHTATLLGNGKVLVAGGHNGSSAALATAELYEPSTGVWSPASTMGASRSWHTATLLGNGKVLVAGGHNGSGAALATAELYEPSTGAWSPTASMTGPRQNATATRLVSGKVLVAGGYDISADYLQSVEIYDPSSSPPVWTTATPMSSKRGNHTATLLPNGKVLLTGGWSAPMVVSASAEVYDPGTNFWAAAGSMSTVRTSHTATLLGNGKVLLAGGLNFGIPSSTYYSSAELYDPAATTWGAVTSMSHARIAPTATLLNDGRVLVTGGDSLGTRTELYNPSTDTWAAGPLMGVGRQYHTATLLGNGKVLVVGIRTVASPANAQLFDPATDTWSSVGSSTSPDLNRMGHTATLLQNGKVVVYGGVNPSAAPDEYLYSSALFNPANNTWSPADDMPIAYAYSATTLLPNGKVLLAGGRSEYVERHSVTGLYEPWNDFWSGVVDHMAWGRAYHTLTLLNTGEVLAVGGGPANATVEVYNPTSDLWSSGTAQFSRRSHTATLLNNGKVLLAGGIDSTGNVTRNVYIYDPATGAMALTGQMNDARYAHAAVRLGNGKVLVVGGSDGSALSTAEIYTP</sequence>
<dbReference type="PROSITE" id="PS51257">
    <property type="entry name" value="PROKAR_LIPOPROTEIN"/>
    <property type="match status" value="1"/>
</dbReference>
<accession>A0ABT5C8X5</accession>
<keyword evidence="1" id="KW-0880">Kelch repeat</keyword>
<evidence type="ECO:0000256" key="2">
    <source>
        <dbReference type="ARBA" id="ARBA00022737"/>
    </source>
</evidence>
<dbReference type="Proteomes" id="UP001217485">
    <property type="component" value="Unassembled WGS sequence"/>
</dbReference>
<dbReference type="Gene3D" id="2.130.10.80">
    <property type="entry name" value="Galactose oxidase/kelch, beta-propeller"/>
    <property type="match status" value="6"/>
</dbReference>
<comment type="caution">
    <text evidence="3">The sequence shown here is derived from an EMBL/GenBank/DDBJ whole genome shotgun (WGS) entry which is preliminary data.</text>
</comment>
<evidence type="ECO:0000313" key="3">
    <source>
        <dbReference type="EMBL" id="MDC0682886.1"/>
    </source>
</evidence>
<keyword evidence="2" id="KW-0677">Repeat</keyword>
<organism evidence="3 4">
    <name type="scientific">Sorangium atrum</name>
    <dbReference type="NCBI Taxonomy" id="2995308"/>
    <lineage>
        <taxon>Bacteria</taxon>
        <taxon>Pseudomonadati</taxon>
        <taxon>Myxococcota</taxon>
        <taxon>Polyangia</taxon>
        <taxon>Polyangiales</taxon>
        <taxon>Polyangiaceae</taxon>
        <taxon>Sorangium</taxon>
    </lineage>
</organism>
<protein>
    <submittedName>
        <fullName evidence="3">Kelch repeat-containing protein</fullName>
    </submittedName>
</protein>
<dbReference type="Pfam" id="PF24681">
    <property type="entry name" value="Kelch_KLHDC2_KLHL20_DRC7"/>
    <property type="match status" value="1"/>
</dbReference>
<dbReference type="EMBL" id="JAQNDK010000004">
    <property type="protein sequence ID" value="MDC0682886.1"/>
    <property type="molecule type" value="Genomic_DNA"/>
</dbReference>
<evidence type="ECO:0000313" key="4">
    <source>
        <dbReference type="Proteomes" id="UP001217485"/>
    </source>
</evidence>
<name>A0ABT5C8X5_9BACT</name>
<dbReference type="PANTHER" id="PTHR24412:SF497">
    <property type="entry name" value="KELCH-LIKE PROTEIN 18"/>
    <property type="match status" value="1"/>
</dbReference>
<dbReference type="SUPFAM" id="SSF117281">
    <property type="entry name" value="Kelch motif"/>
    <property type="match status" value="3"/>
</dbReference>
<reference evidence="3 4" key="1">
    <citation type="submission" date="2023-01" db="EMBL/GenBank/DDBJ databases">
        <title>Minimal conservation of predation-associated metabolite biosynthetic gene clusters underscores biosynthetic potential of Myxococcota including descriptions for ten novel species: Archangium lansinium sp. nov., Myxococcus landrumus sp. nov., Nannocystis bai.</title>
        <authorList>
            <person name="Ahearne A."/>
            <person name="Stevens C."/>
            <person name="Dowd S."/>
        </authorList>
    </citation>
    <scope>NUCLEOTIDE SEQUENCE [LARGE SCALE GENOMIC DNA]</scope>
    <source>
        <strain evidence="3 4">WIWO2</strain>
    </source>
</reference>
<gene>
    <name evidence="3" type="ORF">POL72_34485</name>
</gene>
<dbReference type="InterPro" id="IPR037293">
    <property type="entry name" value="Gal_Oxidase_central_sf"/>
</dbReference>